<dbReference type="Gene3D" id="2.10.110.10">
    <property type="entry name" value="Cysteine Rich Protein"/>
    <property type="match status" value="1"/>
</dbReference>
<dbReference type="Proteomes" id="UP000007798">
    <property type="component" value="Unassembled WGS sequence"/>
</dbReference>
<keyword evidence="2 4" id="KW-0862">Zinc</keyword>
<sequence>METKKFNTVLQAEEEHLKSMSKSTTKVKKTIKKSCKNQQKLDTSEVADLKHDSNKLSYTMDVENSDTKTKLKNMELDIGITDTNNINANAETKRMKTKKLKKCEYDNQNISVKSSFSKFDALQKRNLIHNSDTEKRSNCRQCDKPVYKMEEVVIQFKGDKDIYHKTCLRCKDCSKQIKFDNYQSHEGNLYCNIHFKLLFAPKIVQDEKETKPRKAELIIRESQPVELPPDVARASDKPDLGLEELQQLNVRSRFQVFEKDLTKSQESLPERHTSTAKRNSSILLKLAKLQKQGLQSCIDEENDDDDNDNDLALVRSRRQTKREIPVGLGEAMNDIRSKFEQGHIMSKEERREERKQEIQNIRSRLFMGKQAKIKEMYQQAVAESEQNITSIGKQADVEIGDAARQIKERFEKGEMFGKSKASQSLETVGNSNLLEDADVFESAITKKSRSIFMELDANAVPHSGHKGGAQEGQIIRSASKLDARSSQELAEGNVVKCDAKPEDIKIATAELSEKFKFFETYRPNEVERRQFRITPPREGVVKMPTPDSDQDDQLNPESKHASQFADNILQKTQTTSTMLNKFREMEKCTKSSHGLKGLKPLKCFTPPPDDRRYSERSDSEEEGDSEENESSNSSDGESDIGKNFGENDDSLKEAQMATRAKQLRAKFEKWQANEIERELNGNHVDVYSQQVSDDSTIESAKTIRDRFENMKNFDSGLQTTPRHQVNRFV</sequence>
<evidence type="ECO:0000256" key="2">
    <source>
        <dbReference type="ARBA" id="ARBA00022833"/>
    </source>
</evidence>
<accession>A0A0Q9WUR7</accession>
<proteinExistence type="predicted"/>
<gene>
    <name evidence="7" type="primary">Dwil\GK28158</name>
    <name evidence="7" type="ORF">Dwil_GK28158</name>
</gene>
<feature type="compositionally biased region" description="Acidic residues" evidence="5">
    <location>
        <begin position="618"/>
        <end position="629"/>
    </location>
</feature>
<reference evidence="7 8" key="1">
    <citation type="journal article" date="2007" name="Nature">
        <title>Evolution of genes and genomes on the Drosophila phylogeny.</title>
        <authorList>
            <consortium name="Drosophila 12 Genomes Consortium"/>
            <person name="Clark A.G."/>
            <person name="Eisen M.B."/>
            <person name="Smith D.R."/>
            <person name="Bergman C.M."/>
            <person name="Oliver B."/>
            <person name="Markow T.A."/>
            <person name="Kaufman T.C."/>
            <person name="Kellis M."/>
            <person name="Gelbart W."/>
            <person name="Iyer V.N."/>
            <person name="Pollard D.A."/>
            <person name="Sackton T.B."/>
            <person name="Larracuente A.M."/>
            <person name="Singh N.D."/>
            <person name="Abad J.P."/>
            <person name="Abt D.N."/>
            <person name="Adryan B."/>
            <person name="Aguade M."/>
            <person name="Akashi H."/>
            <person name="Anderson W.W."/>
            <person name="Aquadro C.F."/>
            <person name="Ardell D.H."/>
            <person name="Arguello R."/>
            <person name="Artieri C.G."/>
            <person name="Barbash D.A."/>
            <person name="Barker D."/>
            <person name="Barsanti P."/>
            <person name="Batterham P."/>
            <person name="Batzoglou S."/>
            <person name="Begun D."/>
            <person name="Bhutkar A."/>
            <person name="Blanco E."/>
            <person name="Bosak S.A."/>
            <person name="Bradley R.K."/>
            <person name="Brand A.D."/>
            <person name="Brent M.R."/>
            <person name="Brooks A.N."/>
            <person name="Brown R.H."/>
            <person name="Butlin R.K."/>
            <person name="Caggese C."/>
            <person name="Calvi B.R."/>
            <person name="Bernardo de Carvalho A."/>
            <person name="Caspi A."/>
            <person name="Castrezana S."/>
            <person name="Celniker S.E."/>
            <person name="Chang J.L."/>
            <person name="Chapple C."/>
            <person name="Chatterji S."/>
            <person name="Chinwalla A."/>
            <person name="Civetta A."/>
            <person name="Clifton S.W."/>
            <person name="Comeron J.M."/>
            <person name="Costello J.C."/>
            <person name="Coyne J.A."/>
            <person name="Daub J."/>
            <person name="David R.G."/>
            <person name="Delcher A.L."/>
            <person name="Delehaunty K."/>
            <person name="Do C.B."/>
            <person name="Ebling H."/>
            <person name="Edwards K."/>
            <person name="Eickbush T."/>
            <person name="Evans J.D."/>
            <person name="Filipski A."/>
            <person name="Findeiss S."/>
            <person name="Freyhult E."/>
            <person name="Fulton L."/>
            <person name="Fulton R."/>
            <person name="Garcia A.C."/>
            <person name="Gardiner A."/>
            <person name="Garfield D.A."/>
            <person name="Garvin B.E."/>
            <person name="Gibson G."/>
            <person name="Gilbert D."/>
            <person name="Gnerre S."/>
            <person name="Godfrey J."/>
            <person name="Good R."/>
            <person name="Gotea V."/>
            <person name="Gravely B."/>
            <person name="Greenberg A.J."/>
            <person name="Griffiths-Jones S."/>
            <person name="Gross S."/>
            <person name="Guigo R."/>
            <person name="Gustafson E.A."/>
            <person name="Haerty W."/>
            <person name="Hahn M.W."/>
            <person name="Halligan D.L."/>
            <person name="Halpern A.L."/>
            <person name="Halter G.M."/>
            <person name="Han M.V."/>
            <person name="Heger A."/>
            <person name="Hillier L."/>
            <person name="Hinrichs A.S."/>
            <person name="Holmes I."/>
            <person name="Hoskins R.A."/>
            <person name="Hubisz M.J."/>
            <person name="Hultmark D."/>
            <person name="Huntley M.A."/>
            <person name="Jaffe D.B."/>
            <person name="Jagadeeshan S."/>
            <person name="Jeck W.R."/>
            <person name="Johnson J."/>
            <person name="Jones C.D."/>
            <person name="Jordan W.C."/>
            <person name="Karpen G.H."/>
            <person name="Kataoka E."/>
            <person name="Keightley P.D."/>
            <person name="Kheradpour P."/>
            <person name="Kirkness E.F."/>
            <person name="Koerich L.B."/>
            <person name="Kristiansen K."/>
            <person name="Kudrna D."/>
            <person name="Kulathinal R.J."/>
            <person name="Kumar S."/>
            <person name="Kwok R."/>
            <person name="Lander E."/>
            <person name="Langley C.H."/>
            <person name="Lapoint R."/>
            <person name="Lazzaro B.P."/>
            <person name="Lee S.J."/>
            <person name="Levesque L."/>
            <person name="Li R."/>
            <person name="Lin C.F."/>
            <person name="Lin M.F."/>
            <person name="Lindblad-Toh K."/>
            <person name="Llopart A."/>
            <person name="Long M."/>
            <person name="Low L."/>
            <person name="Lozovsky E."/>
            <person name="Lu J."/>
            <person name="Luo M."/>
            <person name="Machado C.A."/>
            <person name="Makalowski W."/>
            <person name="Marzo M."/>
            <person name="Matsuda M."/>
            <person name="Matzkin L."/>
            <person name="McAllister B."/>
            <person name="McBride C.S."/>
            <person name="McKernan B."/>
            <person name="McKernan K."/>
            <person name="Mendez-Lago M."/>
            <person name="Minx P."/>
            <person name="Mollenhauer M.U."/>
            <person name="Montooth K."/>
            <person name="Mount S.M."/>
            <person name="Mu X."/>
            <person name="Myers E."/>
            <person name="Negre B."/>
            <person name="Newfeld S."/>
            <person name="Nielsen R."/>
            <person name="Noor M.A."/>
            <person name="O'Grady P."/>
            <person name="Pachter L."/>
            <person name="Papaceit M."/>
            <person name="Parisi M.J."/>
            <person name="Parisi M."/>
            <person name="Parts L."/>
            <person name="Pedersen J.S."/>
            <person name="Pesole G."/>
            <person name="Phillippy A.M."/>
            <person name="Ponting C.P."/>
            <person name="Pop M."/>
            <person name="Porcelli D."/>
            <person name="Powell J.R."/>
            <person name="Prohaska S."/>
            <person name="Pruitt K."/>
            <person name="Puig M."/>
            <person name="Quesneville H."/>
            <person name="Ram K.R."/>
            <person name="Rand D."/>
            <person name="Rasmussen M.D."/>
            <person name="Reed L.K."/>
            <person name="Reenan R."/>
            <person name="Reily A."/>
            <person name="Remington K.A."/>
            <person name="Rieger T.T."/>
            <person name="Ritchie M.G."/>
            <person name="Robin C."/>
            <person name="Rogers Y.H."/>
            <person name="Rohde C."/>
            <person name="Rozas J."/>
            <person name="Rubenfield M.J."/>
            <person name="Ruiz A."/>
            <person name="Russo S."/>
            <person name="Salzberg S.L."/>
            <person name="Sanchez-Gracia A."/>
            <person name="Saranga D.J."/>
            <person name="Sato H."/>
            <person name="Schaeffer S.W."/>
            <person name="Schatz M.C."/>
            <person name="Schlenke T."/>
            <person name="Schwartz R."/>
            <person name="Segarra C."/>
            <person name="Singh R.S."/>
            <person name="Sirot L."/>
            <person name="Sirota M."/>
            <person name="Sisneros N.B."/>
            <person name="Smith C.D."/>
            <person name="Smith T.F."/>
            <person name="Spieth J."/>
            <person name="Stage D.E."/>
            <person name="Stark A."/>
            <person name="Stephan W."/>
            <person name="Strausberg R.L."/>
            <person name="Strempel S."/>
            <person name="Sturgill D."/>
            <person name="Sutton G."/>
            <person name="Sutton G.G."/>
            <person name="Tao W."/>
            <person name="Teichmann S."/>
            <person name="Tobari Y.N."/>
            <person name="Tomimura Y."/>
            <person name="Tsolas J.M."/>
            <person name="Valente V.L."/>
            <person name="Venter E."/>
            <person name="Venter J.C."/>
            <person name="Vicario S."/>
            <person name="Vieira F.G."/>
            <person name="Vilella A.J."/>
            <person name="Villasante A."/>
            <person name="Walenz B."/>
            <person name="Wang J."/>
            <person name="Wasserman M."/>
            <person name="Watts T."/>
            <person name="Wilson D."/>
            <person name="Wilson R.K."/>
            <person name="Wing R.A."/>
            <person name="Wolfner M.F."/>
            <person name="Wong A."/>
            <person name="Wong G.K."/>
            <person name="Wu C.I."/>
            <person name="Wu G."/>
            <person name="Yamamoto D."/>
            <person name="Yang H.P."/>
            <person name="Yang S.P."/>
            <person name="Yorke J.A."/>
            <person name="Yoshida K."/>
            <person name="Zdobnov E."/>
            <person name="Zhang P."/>
            <person name="Zhang Y."/>
            <person name="Zimin A.V."/>
            <person name="Baldwin J."/>
            <person name="Abdouelleil A."/>
            <person name="Abdulkadir J."/>
            <person name="Abebe A."/>
            <person name="Abera B."/>
            <person name="Abreu J."/>
            <person name="Acer S.C."/>
            <person name="Aftuck L."/>
            <person name="Alexander A."/>
            <person name="An P."/>
            <person name="Anderson E."/>
            <person name="Anderson S."/>
            <person name="Arachi H."/>
            <person name="Azer M."/>
            <person name="Bachantsang P."/>
            <person name="Barry A."/>
            <person name="Bayul T."/>
            <person name="Berlin A."/>
            <person name="Bessette D."/>
            <person name="Bloom T."/>
            <person name="Blye J."/>
            <person name="Boguslavskiy L."/>
            <person name="Bonnet C."/>
            <person name="Boukhgalter B."/>
            <person name="Bourzgui I."/>
            <person name="Brown A."/>
            <person name="Cahill P."/>
            <person name="Channer S."/>
            <person name="Cheshatsang Y."/>
            <person name="Chuda L."/>
            <person name="Citroen M."/>
            <person name="Collymore A."/>
            <person name="Cooke P."/>
            <person name="Costello M."/>
            <person name="D'Aco K."/>
            <person name="Daza R."/>
            <person name="De Haan G."/>
            <person name="DeGray S."/>
            <person name="DeMaso C."/>
            <person name="Dhargay N."/>
            <person name="Dooley K."/>
            <person name="Dooley E."/>
            <person name="Doricent M."/>
            <person name="Dorje P."/>
            <person name="Dorjee K."/>
            <person name="Dupes A."/>
            <person name="Elong R."/>
            <person name="Falk J."/>
            <person name="Farina A."/>
            <person name="Faro S."/>
            <person name="Ferguson D."/>
            <person name="Fisher S."/>
            <person name="Foley C.D."/>
            <person name="Franke A."/>
            <person name="Friedrich D."/>
            <person name="Gadbois L."/>
            <person name="Gearin G."/>
            <person name="Gearin C.R."/>
            <person name="Giannoukos G."/>
            <person name="Goode T."/>
            <person name="Graham J."/>
            <person name="Grandbois E."/>
            <person name="Grewal S."/>
            <person name="Gyaltsen K."/>
            <person name="Hafez N."/>
            <person name="Hagos B."/>
            <person name="Hall J."/>
            <person name="Henson C."/>
            <person name="Hollinger A."/>
            <person name="Honan T."/>
            <person name="Huard M.D."/>
            <person name="Hughes L."/>
            <person name="Hurhula B."/>
            <person name="Husby M.E."/>
            <person name="Kamat A."/>
            <person name="Kanga B."/>
            <person name="Kashin S."/>
            <person name="Khazanovich D."/>
            <person name="Kisner P."/>
            <person name="Lance K."/>
            <person name="Lara M."/>
            <person name="Lee W."/>
            <person name="Lennon N."/>
            <person name="Letendre F."/>
            <person name="LeVine R."/>
            <person name="Lipovsky A."/>
            <person name="Liu X."/>
            <person name="Liu J."/>
            <person name="Liu S."/>
            <person name="Lokyitsang T."/>
            <person name="Lokyitsang Y."/>
            <person name="Lubonja R."/>
            <person name="Lui A."/>
            <person name="MacDonald P."/>
            <person name="Magnisalis V."/>
            <person name="Maru K."/>
            <person name="Matthews C."/>
            <person name="McCusker W."/>
            <person name="McDonough S."/>
            <person name="Mehta T."/>
            <person name="Meldrim J."/>
            <person name="Meneus L."/>
            <person name="Mihai O."/>
            <person name="Mihalev A."/>
            <person name="Mihova T."/>
            <person name="Mittelman R."/>
            <person name="Mlenga V."/>
            <person name="Montmayeur A."/>
            <person name="Mulrain L."/>
            <person name="Navidi A."/>
            <person name="Naylor J."/>
            <person name="Negash T."/>
            <person name="Nguyen T."/>
            <person name="Nguyen N."/>
            <person name="Nicol R."/>
            <person name="Norbu C."/>
            <person name="Norbu N."/>
            <person name="Novod N."/>
            <person name="O'Neill B."/>
            <person name="Osman S."/>
            <person name="Markiewicz E."/>
            <person name="Oyono O.L."/>
            <person name="Patti C."/>
            <person name="Phunkhang P."/>
            <person name="Pierre F."/>
            <person name="Priest M."/>
            <person name="Raghuraman S."/>
            <person name="Rege F."/>
            <person name="Reyes R."/>
            <person name="Rise C."/>
            <person name="Rogov P."/>
            <person name="Ross K."/>
            <person name="Ryan E."/>
            <person name="Settipalli S."/>
            <person name="Shea T."/>
            <person name="Sherpa N."/>
            <person name="Shi L."/>
            <person name="Shih D."/>
            <person name="Sparrow T."/>
            <person name="Spaulding J."/>
            <person name="Stalker J."/>
            <person name="Stange-Thomann N."/>
            <person name="Stavropoulos S."/>
            <person name="Stone C."/>
            <person name="Strader C."/>
            <person name="Tesfaye S."/>
            <person name="Thomson T."/>
            <person name="Thoulutsang Y."/>
            <person name="Thoulutsang D."/>
            <person name="Topham K."/>
            <person name="Topping I."/>
            <person name="Tsamla T."/>
            <person name="Vassiliev H."/>
            <person name="Vo A."/>
            <person name="Wangchuk T."/>
            <person name="Wangdi T."/>
            <person name="Weiand M."/>
            <person name="Wilkinson J."/>
            <person name="Wilson A."/>
            <person name="Yadav S."/>
            <person name="Young G."/>
            <person name="Yu Q."/>
            <person name="Zembek L."/>
            <person name="Zhong D."/>
            <person name="Zimmer A."/>
            <person name="Zwirko Z."/>
            <person name="Jaffe D.B."/>
            <person name="Alvarez P."/>
            <person name="Brockman W."/>
            <person name="Butler J."/>
            <person name="Chin C."/>
            <person name="Gnerre S."/>
            <person name="Grabherr M."/>
            <person name="Kleber M."/>
            <person name="Mauceli E."/>
            <person name="MacCallum I."/>
        </authorList>
    </citation>
    <scope>NUCLEOTIDE SEQUENCE [LARGE SCALE GENOMIC DNA]</scope>
    <source>
        <strain evidence="8">Tucson 14030-0811.24</strain>
    </source>
</reference>
<evidence type="ECO:0000256" key="4">
    <source>
        <dbReference type="PROSITE-ProRule" id="PRU00125"/>
    </source>
</evidence>
<dbReference type="PANTHER" id="PTHR24206">
    <property type="entry name" value="OS06G0237300 PROTEIN"/>
    <property type="match status" value="1"/>
</dbReference>
<dbReference type="SMART" id="SM00132">
    <property type="entry name" value="LIM"/>
    <property type="match status" value="1"/>
</dbReference>
<dbReference type="AlphaFoldDB" id="A0A0Q9WUR7"/>
<evidence type="ECO:0000256" key="5">
    <source>
        <dbReference type="SAM" id="MobiDB-lite"/>
    </source>
</evidence>
<evidence type="ECO:0000313" key="7">
    <source>
        <dbReference type="EMBL" id="KRF99803.1"/>
    </source>
</evidence>
<keyword evidence="3 4" id="KW-0440">LIM domain</keyword>
<organism evidence="7 8">
    <name type="scientific">Drosophila willistoni</name>
    <name type="common">Fruit fly</name>
    <dbReference type="NCBI Taxonomy" id="7260"/>
    <lineage>
        <taxon>Eukaryota</taxon>
        <taxon>Metazoa</taxon>
        <taxon>Ecdysozoa</taxon>
        <taxon>Arthropoda</taxon>
        <taxon>Hexapoda</taxon>
        <taxon>Insecta</taxon>
        <taxon>Pterygota</taxon>
        <taxon>Neoptera</taxon>
        <taxon>Endopterygota</taxon>
        <taxon>Diptera</taxon>
        <taxon>Brachycera</taxon>
        <taxon>Muscomorpha</taxon>
        <taxon>Ephydroidea</taxon>
        <taxon>Drosophilidae</taxon>
        <taxon>Drosophila</taxon>
        <taxon>Sophophora</taxon>
    </lineage>
</organism>
<protein>
    <recommendedName>
        <fullName evidence="6">LIM zinc-binding domain-containing protein</fullName>
    </recommendedName>
</protein>
<name>A0A0Q9WUR7_DROWI</name>
<keyword evidence="8" id="KW-1185">Reference proteome</keyword>
<dbReference type="InterPro" id="IPR001781">
    <property type="entry name" value="Znf_LIM"/>
</dbReference>
<evidence type="ECO:0000256" key="1">
    <source>
        <dbReference type="ARBA" id="ARBA00022723"/>
    </source>
</evidence>
<dbReference type="Pfam" id="PF00412">
    <property type="entry name" value="LIM"/>
    <property type="match status" value="1"/>
</dbReference>
<feature type="compositionally biased region" description="Basic and acidic residues" evidence="5">
    <location>
        <begin position="608"/>
        <end position="617"/>
    </location>
</feature>
<dbReference type="STRING" id="7260.A0A0Q9WUR7"/>
<dbReference type="OrthoDB" id="25654at2759"/>
<dbReference type="SUPFAM" id="SSF57716">
    <property type="entry name" value="Glucocorticoid receptor-like (DNA-binding domain)"/>
    <property type="match status" value="1"/>
</dbReference>
<dbReference type="InParanoid" id="A0A0Q9WUR7"/>
<dbReference type="PROSITE" id="PS50023">
    <property type="entry name" value="LIM_DOMAIN_2"/>
    <property type="match status" value="1"/>
</dbReference>
<evidence type="ECO:0000256" key="3">
    <source>
        <dbReference type="ARBA" id="ARBA00023038"/>
    </source>
</evidence>
<feature type="region of interest" description="Disordered" evidence="5">
    <location>
        <begin position="529"/>
        <end position="561"/>
    </location>
</feature>
<dbReference type="PROSITE" id="PS00478">
    <property type="entry name" value="LIM_DOMAIN_1"/>
    <property type="match status" value="1"/>
</dbReference>
<dbReference type="GO" id="GO:0046872">
    <property type="term" value="F:metal ion binding"/>
    <property type="evidence" value="ECO:0007669"/>
    <property type="project" value="UniProtKB-KW"/>
</dbReference>
<evidence type="ECO:0000259" key="6">
    <source>
        <dbReference type="PROSITE" id="PS50023"/>
    </source>
</evidence>
<dbReference type="CDD" id="cd09445">
    <property type="entry name" value="LIM_Mical_like_2"/>
    <property type="match status" value="1"/>
</dbReference>
<dbReference type="FunCoup" id="A0A0Q9WUR7">
    <property type="interactions" value="22"/>
</dbReference>
<feature type="domain" description="LIM zinc-binding" evidence="6">
    <location>
        <begin position="137"/>
        <end position="201"/>
    </location>
</feature>
<evidence type="ECO:0000313" key="8">
    <source>
        <dbReference type="Proteomes" id="UP000007798"/>
    </source>
</evidence>
<feature type="region of interest" description="Disordered" evidence="5">
    <location>
        <begin position="590"/>
        <end position="657"/>
    </location>
</feature>
<dbReference type="EMBL" id="CH964272">
    <property type="protein sequence ID" value="KRF99803.1"/>
    <property type="molecule type" value="Genomic_DNA"/>
</dbReference>
<keyword evidence="1 4" id="KW-0479">Metal-binding</keyword>